<dbReference type="STRING" id="1802229.A2401_01110"/>
<organism evidence="4 5">
    <name type="scientific">Candidatus Staskawiczbacteria bacterium RIFOXYC1_FULL_38_18</name>
    <dbReference type="NCBI Taxonomy" id="1802229"/>
    <lineage>
        <taxon>Bacteria</taxon>
        <taxon>Candidatus Staskawicziibacteriota</taxon>
    </lineage>
</organism>
<sequence length="321" mass="36195">MPNKKIIVVMAMAGFLLFCAPHAESLRGTLDKKLEKNYVRIMFAGDLMFDRGIRYYAEKNGGNDYIFEKVSDLLKQNDLNVVNLEGPITNNKSVSSGTAPGSENNYKFTFDKGIAKTLFDQNIKIVNLGNNHIENFGYAGLNQTKKYLDEAGVDYFGAPDYPRSISTEINGIKITFVNYNEFSALQENEAPETINEIQKTKGFSDLIIIYCHWGVEYAPEPTEEQKQLAREFIDSGADLVIGSHPHVIQTTETYKNKRIYYSLGNFIFDQYFDEGVRKGLGVVVKIDKTTRGMGFAEKNFYLQTGGQTIVLSPALFPEEQK</sequence>
<dbReference type="SMART" id="SM00854">
    <property type="entry name" value="PGA_cap"/>
    <property type="match status" value="1"/>
</dbReference>
<comment type="similarity">
    <text evidence="1">Belongs to the CapA family.</text>
</comment>
<dbReference type="Proteomes" id="UP000177751">
    <property type="component" value="Unassembled WGS sequence"/>
</dbReference>
<evidence type="ECO:0000259" key="3">
    <source>
        <dbReference type="SMART" id="SM00854"/>
    </source>
</evidence>
<dbReference type="Gene3D" id="3.60.21.10">
    <property type="match status" value="1"/>
</dbReference>
<accession>A0A1G2JC53</accession>
<dbReference type="EMBL" id="MHPP01000014">
    <property type="protein sequence ID" value="OGZ84632.1"/>
    <property type="molecule type" value="Genomic_DNA"/>
</dbReference>
<protein>
    <recommendedName>
        <fullName evidence="3">Capsule synthesis protein CapA domain-containing protein</fullName>
    </recommendedName>
</protein>
<keyword evidence="2" id="KW-0732">Signal</keyword>
<dbReference type="InterPro" id="IPR052169">
    <property type="entry name" value="CW_Biosynth-Accessory"/>
</dbReference>
<comment type="caution">
    <text evidence="4">The sequence shown here is derived from an EMBL/GenBank/DDBJ whole genome shotgun (WGS) entry which is preliminary data.</text>
</comment>
<reference evidence="4 5" key="1">
    <citation type="journal article" date="2016" name="Nat. Commun.">
        <title>Thousands of microbial genomes shed light on interconnected biogeochemical processes in an aquifer system.</title>
        <authorList>
            <person name="Anantharaman K."/>
            <person name="Brown C.T."/>
            <person name="Hug L.A."/>
            <person name="Sharon I."/>
            <person name="Castelle C.J."/>
            <person name="Probst A.J."/>
            <person name="Thomas B.C."/>
            <person name="Singh A."/>
            <person name="Wilkins M.J."/>
            <person name="Karaoz U."/>
            <person name="Brodie E.L."/>
            <person name="Williams K.H."/>
            <person name="Hubbard S.S."/>
            <person name="Banfield J.F."/>
        </authorList>
    </citation>
    <scope>NUCLEOTIDE SEQUENCE [LARGE SCALE GENOMIC DNA]</scope>
</reference>
<feature type="domain" description="Capsule synthesis protein CapA" evidence="3">
    <location>
        <begin position="40"/>
        <end position="270"/>
    </location>
</feature>
<dbReference type="InterPro" id="IPR029052">
    <property type="entry name" value="Metallo-depent_PP-like"/>
</dbReference>
<evidence type="ECO:0000313" key="4">
    <source>
        <dbReference type="EMBL" id="OGZ84632.1"/>
    </source>
</evidence>
<evidence type="ECO:0000313" key="5">
    <source>
        <dbReference type="Proteomes" id="UP000177751"/>
    </source>
</evidence>
<evidence type="ECO:0000256" key="1">
    <source>
        <dbReference type="ARBA" id="ARBA00005662"/>
    </source>
</evidence>
<dbReference type="PANTHER" id="PTHR33393">
    <property type="entry name" value="POLYGLUTAMINE SYNTHESIS ACCESSORY PROTEIN RV0574C-RELATED"/>
    <property type="match status" value="1"/>
</dbReference>
<gene>
    <name evidence="4" type="ORF">A2401_01110</name>
</gene>
<evidence type="ECO:0000256" key="2">
    <source>
        <dbReference type="SAM" id="SignalP"/>
    </source>
</evidence>
<dbReference type="CDD" id="cd07381">
    <property type="entry name" value="MPP_CapA"/>
    <property type="match status" value="1"/>
</dbReference>
<dbReference type="InterPro" id="IPR019079">
    <property type="entry name" value="Capsule_synth_CapA"/>
</dbReference>
<dbReference type="AlphaFoldDB" id="A0A1G2JC53"/>
<proteinExistence type="inferred from homology"/>
<dbReference type="PANTHER" id="PTHR33393:SF11">
    <property type="entry name" value="POLYGLUTAMINE SYNTHESIS ACCESSORY PROTEIN RV0574C-RELATED"/>
    <property type="match status" value="1"/>
</dbReference>
<dbReference type="SUPFAM" id="SSF56300">
    <property type="entry name" value="Metallo-dependent phosphatases"/>
    <property type="match status" value="1"/>
</dbReference>
<feature type="signal peptide" evidence="2">
    <location>
        <begin position="1"/>
        <end position="23"/>
    </location>
</feature>
<feature type="chain" id="PRO_5009583310" description="Capsule synthesis protein CapA domain-containing protein" evidence="2">
    <location>
        <begin position="24"/>
        <end position="321"/>
    </location>
</feature>
<name>A0A1G2JC53_9BACT</name>
<dbReference type="Pfam" id="PF09587">
    <property type="entry name" value="PGA_cap"/>
    <property type="match status" value="1"/>
</dbReference>